<dbReference type="Pfam" id="PF13923">
    <property type="entry name" value="zf-C3HC4_2"/>
    <property type="match status" value="1"/>
</dbReference>
<dbReference type="GO" id="GO:0061630">
    <property type="term" value="F:ubiquitin protein ligase activity"/>
    <property type="evidence" value="ECO:0007669"/>
    <property type="project" value="TreeGrafter"/>
</dbReference>
<keyword evidence="1" id="KW-0862">Zinc</keyword>
<accession>A0AAU9LIG4</accession>
<keyword evidence="1" id="KW-0863">Zinc-finger</keyword>
<keyword evidence="2" id="KW-0472">Membrane</keyword>
<feature type="domain" description="RING-type" evidence="3">
    <location>
        <begin position="9"/>
        <end position="48"/>
    </location>
</feature>
<reference evidence="4" key="1">
    <citation type="submission" date="2021-11" db="EMBL/GenBank/DDBJ databases">
        <authorList>
            <person name="Islam A."/>
            <person name="Islam S."/>
            <person name="Flora M.S."/>
            <person name="Rahman M."/>
            <person name="Ziaur R.M."/>
            <person name="Epstein J.H."/>
            <person name="Hassan M."/>
            <person name="Klassen M."/>
            <person name="Woodard K."/>
            <person name="Webb A."/>
            <person name="Webby R.J."/>
            <person name="El Zowalaty M.E."/>
        </authorList>
    </citation>
    <scope>NUCLEOTIDE SEQUENCE</scope>
    <source>
        <strain evidence="4">Pbs3</strain>
    </source>
</reference>
<dbReference type="InterPro" id="IPR013083">
    <property type="entry name" value="Znf_RING/FYVE/PHD"/>
</dbReference>
<evidence type="ECO:0000313" key="4">
    <source>
        <dbReference type="EMBL" id="CAH0479846.1"/>
    </source>
</evidence>
<comment type="caution">
    <text evidence="4">The sequence shown here is derived from an EMBL/GenBank/DDBJ whole genome shotgun (WGS) entry which is preliminary data.</text>
</comment>
<protein>
    <recommendedName>
        <fullName evidence="3">RING-type domain-containing protein</fullName>
    </recommendedName>
</protein>
<dbReference type="InterPro" id="IPR001841">
    <property type="entry name" value="Znf_RING"/>
</dbReference>
<organism evidence="4 5">
    <name type="scientific">Peronospora belbahrii</name>
    <dbReference type="NCBI Taxonomy" id="622444"/>
    <lineage>
        <taxon>Eukaryota</taxon>
        <taxon>Sar</taxon>
        <taxon>Stramenopiles</taxon>
        <taxon>Oomycota</taxon>
        <taxon>Peronosporomycetes</taxon>
        <taxon>Peronosporales</taxon>
        <taxon>Peronosporaceae</taxon>
        <taxon>Peronospora</taxon>
    </lineage>
</organism>
<keyword evidence="2" id="KW-0812">Transmembrane</keyword>
<dbReference type="PROSITE" id="PS50089">
    <property type="entry name" value="ZF_RING_2"/>
    <property type="match status" value="1"/>
</dbReference>
<proteinExistence type="predicted"/>
<name>A0AAU9LIG4_9STRA</name>
<gene>
    <name evidence="4" type="ORF">PBS003_LOCUS6477</name>
</gene>
<evidence type="ECO:0000256" key="2">
    <source>
        <dbReference type="SAM" id="Phobius"/>
    </source>
</evidence>
<keyword evidence="2" id="KW-1133">Transmembrane helix</keyword>
<dbReference type="SUPFAM" id="SSF57850">
    <property type="entry name" value="RING/U-box"/>
    <property type="match status" value="1"/>
</dbReference>
<keyword evidence="1" id="KW-0479">Metal-binding</keyword>
<dbReference type="AlphaFoldDB" id="A0AAU9LIG4"/>
<dbReference type="Proteomes" id="UP001160483">
    <property type="component" value="Unassembled WGS sequence"/>
</dbReference>
<evidence type="ECO:0000256" key="1">
    <source>
        <dbReference type="PROSITE-ProRule" id="PRU00175"/>
    </source>
</evidence>
<feature type="transmembrane region" description="Helical" evidence="2">
    <location>
        <begin position="178"/>
        <end position="203"/>
    </location>
</feature>
<dbReference type="PANTHER" id="PTHR23327">
    <property type="entry name" value="RING FINGER PROTEIN 127"/>
    <property type="match status" value="1"/>
</dbReference>
<dbReference type="EMBL" id="CAKKTJ010000321">
    <property type="protein sequence ID" value="CAH0479846.1"/>
    <property type="molecule type" value="Genomic_DNA"/>
</dbReference>
<dbReference type="Gene3D" id="3.30.40.10">
    <property type="entry name" value="Zinc/RING finger domain, C3HC4 (zinc finger)"/>
    <property type="match status" value="1"/>
</dbReference>
<evidence type="ECO:0000313" key="5">
    <source>
        <dbReference type="Proteomes" id="UP001160483"/>
    </source>
</evidence>
<dbReference type="CDD" id="cd16620">
    <property type="entry name" value="vRING-HC-C4C4_RBBP6"/>
    <property type="match status" value="1"/>
</dbReference>
<dbReference type="GO" id="GO:0008270">
    <property type="term" value="F:zinc ion binding"/>
    <property type="evidence" value="ECO:0007669"/>
    <property type="project" value="UniProtKB-KW"/>
</dbReference>
<dbReference type="PANTHER" id="PTHR23327:SF42">
    <property type="entry name" value="LON PEPTIDASE N-TERMINAL DOMAIN AND RING FINGER PROTEIN C14F5.10C"/>
    <property type="match status" value="1"/>
</dbReference>
<evidence type="ECO:0000259" key="3">
    <source>
        <dbReference type="PROSITE" id="PS50089"/>
    </source>
</evidence>
<sequence>MSVCDGWHCPICLGSFKCPVLASCCGQSFCRACLDEALRQSDACPMCRSPLLLGPFSVTSNRALEEALAALAIASQGRSRIKKQIATNSDDGAKTRSIIVVQNVDLEVPTPVPNFVETGNSLVSLIHEERTRFQWVNALRLWRIRDVTNCRRGAAGERRWEVSEQSAKLRQKLRQWHLWCRVNWTSLQCVFYVFLFFVLVLFLRVQEEDFAETTRYLRRPN</sequence>